<feature type="region of interest" description="Disordered" evidence="2">
    <location>
        <begin position="334"/>
        <end position="375"/>
    </location>
</feature>
<proteinExistence type="predicted"/>
<keyword evidence="1" id="KW-0175">Coiled coil</keyword>
<gene>
    <name evidence="3" type="ORF">g.46861</name>
</gene>
<evidence type="ECO:0000256" key="2">
    <source>
        <dbReference type="SAM" id="MobiDB-lite"/>
    </source>
</evidence>
<evidence type="ECO:0000313" key="3">
    <source>
        <dbReference type="EMBL" id="JAT70043.1"/>
    </source>
</evidence>
<feature type="region of interest" description="Disordered" evidence="2">
    <location>
        <begin position="234"/>
        <end position="258"/>
    </location>
</feature>
<organism evidence="3">
    <name type="scientific">Auxenochlorella protothecoides</name>
    <name type="common">Green microalga</name>
    <name type="synonym">Chlorella protothecoides</name>
    <dbReference type="NCBI Taxonomy" id="3075"/>
    <lineage>
        <taxon>Eukaryota</taxon>
        <taxon>Viridiplantae</taxon>
        <taxon>Chlorophyta</taxon>
        <taxon>core chlorophytes</taxon>
        <taxon>Trebouxiophyceae</taxon>
        <taxon>Chlorellales</taxon>
        <taxon>Chlorellaceae</taxon>
        <taxon>Auxenochlorella</taxon>
    </lineage>
</organism>
<evidence type="ECO:0000256" key="1">
    <source>
        <dbReference type="SAM" id="Coils"/>
    </source>
</evidence>
<dbReference type="EMBL" id="GDKF01008579">
    <property type="protein sequence ID" value="JAT70043.1"/>
    <property type="molecule type" value="Transcribed_RNA"/>
</dbReference>
<feature type="region of interest" description="Disordered" evidence="2">
    <location>
        <begin position="388"/>
        <end position="551"/>
    </location>
</feature>
<reference evidence="3" key="1">
    <citation type="submission" date="2015-08" db="EMBL/GenBank/DDBJ databases">
        <authorList>
            <person name="Babu N.S."/>
            <person name="Beckwith C.J."/>
            <person name="Beseler K.G."/>
            <person name="Brison A."/>
            <person name="Carone J.V."/>
            <person name="Caskin T.P."/>
            <person name="Diamond M."/>
            <person name="Durham M.E."/>
            <person name="Foxe J.M."/>
            <person name="Go M."/>
            <person name="Henderson B.A."/>
            <person name="Jones I.B."/>
            <person name="McGettigan J.A."/>
            <person name="Micheletti S.J."/>
            <person name="Nasrallah M.E."/>
            <person name="Ortiz D."/>
            <person name="Piller C.R."/>
            <person name="Privatt S.R."/>
            <person name="Schneider S.L."/>
            <person name="Sharp S."/>
            <person name="Smith T.C."/>
            <person name="Stanton J.D."/>
            <person name="Ullery H.E."/>
            <person name="Wilson R.J."/>
            <person name="Serrano M.G."/>
            <person name="Buck G."/>
            <person name="Lee V."/>
            <person name="Wang Y."/>
            <person name="Carvalho R."/>
            <person name="Voegtly L."/>
            <person name="Shi R."/>
            <person name="Duckworth R."/>
            <person name="Johnson A."/>
            <person name="Loviza R."/>
            <person name="Walstead R."/>
            <person name="Shah Z."/>
            <person name="Kiflezghi M."/>
            <person name="Wade K."/>
            <person name="Ball S.L."/>
            <person name="Bradley K.W."/>
            <person name="Asai D.J."/>
            <person name="Bowman C.A."/>
            <person name="Russell D.A."/>
            <person name="Pope W.H."/>
            <person name="Jacobs-Sera D."/>
            <person name="Hendrix R.W."/>
            <person name="Hatfull G.F."/>
        </authorList>
    </citation>
    <scope>NUCLEOTIDE SEQUENCE</scope>
</reference>
<name>A0A1D1ZTN0_AUXPR</name>
<feature type="coiled-coil region" evidence="1">
    <location>
        <begin position="59"/>
        <end position="107"/>
    </location>
</feature>
<feature type="region of interest" description="Disordered" evidence="2">
    <location>
        <begin position="184"/>
        <end position="208"/>
    </location>
</feature>
<protein>
    <submittedName>
        <fullName evidence="3">Uncharacterized protein</fullName>
    </submittedName>
</protein>
<feature type="compositionally biased region" description="Low complexity" evidence="2">
    <location>
        <begin position="523"/>
        <end position="537"/>
    </location>
</feature>
<dbReference type="AlphaFoldDB" id="A0A1D1ZTN0"/>
<accession>A0A1D1ZTN0</accession>
<sequence>MAEEASAAVTAAACAASRALAALPDPHSGLEHAMHAEVQRLRHQVCALTADLAAPCAACAARRAEAEDLRLRLAEAEAAEGRRRAELERLDAEAAEAARRAARAARTERALRERVGLLMEHLEAARHERARNRRAWLEAAAHAAARREESGAGWRLAQRHAAAQAALLHGDVVGEAISGIERDSRELQRGAGRECSATGGRPGSTRRTTVVETMTRSMSPGPVQALGLQALSRKARHPWAAPPPHSEAPSPGLSGISNRMPALREATPQPRVDELNQMDADFYRPLLHGLAGLVGEGEPSPYVSYGRGQPWPWIQTEVKRRVWVEEVPPSPCMLPTTTRTPVRRRPAAASPRPSSHNALAERHGVPTRSPPTMLHMPPNEGVAEVRGVAGPAEGPESSPMSGDPFEAAREVGPVGATARPKKAVPEATPSAPESIKGGADLIPAVHKTGTKICRGRAEHGGSPSDAHAPPVSWTEGQPGPSQDPRRPPPPPAASAALPRGRRAAFHVPMTPGSSSDDEGSGEAGPSRAHGSHASHSAGGREGSSEADSLEA</sequence>